<dbReference type="OrthoDB" id="47652at2"/>
<sequence>MEILADLIVSAMRVYSMIIFVYILLSWFPNARESSFGQAIGRVVEPYIDMFRQFIPNIGMIDLSPLVAIIVMRVAANGVEHLFYTFLL</sequence>
<proteinExistence type="inferred from homology"/>
<keyword evidence="4" id="KW-1185">Reference proteome</keyword>
<evidence type="ECO:0000313" key="4">
    <source>
        <dbReference type="Proteomes" id="UP000318521"/>
    </source>
</evidence>
<keyword evidence="2" id="KW-1133">Transmembrane helix</keyword>
<comment type="caution">
    <text evidence="3">The sequence shown here is derived from an EMBL/GenBank/DDBJ whole genome shotgun (WGS) entry which is preliminary data.</text>
</comment>
<dbReference type="InterPro" id="IPR003425">
    <property type="entry name" value="CCB3/YggT"/>
</dbReference>
<evidence type="ECO:0000313" key="3">
    <source>
        <dbReference type="EMBL" id="TSB46338.1"/>
    </source>
</evidence>
<protein>
    <submittedName>
        <fullName evidence="3">YggT family protein</fullName>
    </submittedName>
</protein>
<feature type="transmembrane region" description="Helical" evidence="2">
    <location>
        <begin position="7"/>
        <end position="28"/>
    </location>
</feature>
<comment type="similarity">
    <text evidence="1">Belongs to the YggT family.</text>
</comment>
<dbReference type="PANTHER" id="PTHR33219:SF14">
    <property type="entry name" value="PROTEIN COFACTOR ASSEMBLY OF COMPLEX C SUBUNIT B CCB3, CHLOROPLASTIC-RELATED"/>
    <property type="match status" value="1"/>
</dbReference>
<dbReference type="Proteomes" id="UP000318521">
    <property type="component" value="Unassembled WGS sequence"/>
</dbReference>
<keyword evidence="2" id="KW-0812">Transmembrane</keyword>
<dbReference type="AlphaFoldDB" id="A0A553ZY08"/>
<dbReference type="PANTHER" id="PTHR33219">
    <property type="entry name" value="YLMG HOMOLOG PROTEIN 2, CHLOROPLASTIC"/>
    <property type="match status" value="1"/>
</dbReference>
<dbReference type="Pfam" id="PF02325">
    <property type="entry name" value="CCB3_YggT"/>
    <property type="match status" value="1"/>
</dbReference>
<accession>A0A553ZY08</accession>
<name>A0A553ZY08_9BACI</name>
<evidence type="ECO:0000256" key="1">
    <source>
        <dbReference type="ARBA" id="ARBA00010894"/>
    </source>
</evidence>
<dbReference type="RefSeq" id="WP_143848785.1">
    <property type="nucleotide sequence ID" value="NZ_VLXZ01000006.1"/>
</dbReference>
<gene>
    <name evidence="3" type="ORF">FN960_11045</name>
</gene>
<dbReference type="EMBL" id="VLXZ01000006">
    <property type="protein sequence ID" value="TSB46338.1"/>
    <property type="molecule type" value="Genomic_DNA"/>
</dbReference>
<feature type="transmembrane region" description="Helical" evidence="2">
    <location>
        <begin position="54"/>
        <end position="76"/>
    </location>
</feature>
<dbReference type="GO" id="GO:0016020">
    <property type="term" value="C:membrane"/>
    <property type="evidence" value="ECO:0007669"/>
    <property type="project" value="InterPro"/>
</dbReference>
<reference evidence="3 4" key="1">
    <citation type="submission" date="2019-07" db="EMBL/GenBank/DDBJ databases">
        <authorList>
            <person name="Park Y.J."/>
            <person name="Jeong S.E."/>
            <person name="Jung H.S."/>
        </authorList>
    </citation>
    <scope>NUCLEOTIDE SEQUENCE [LARGE SCALE GENOMIC DNA]</scope>
    <source>
        <strain evidence="4">P16(2019)</strain>
    </source>
</reference>
<evidence type="ECO:0000256" key="2">
    <source>
        <dbReference type="SAM" id="Phobius"/>
    </source>
</evidence>
<organism evidence="3 4">
    <name type="scientific">Alkalicoccobacillus porphyridii</name>
    <dbReference type="NCBI Taxonomy" id="2597270"/>
    <lineage>
        <taxon>Bacteria</taxon>
        <taxon>Bacillati</taxon>
        <taxon>Bacillota</taxon>
        <taxon>Bacilli</taxon>
        <taxon>Bacillales</taxon>
        <taxon>Bacillaceae</taxon>
        <taxon>Alkalicoccobacillus</taxon>
    </lineage>
</organism>
<keyword evidence="2" id="KW-0472">Membrane</keyword>